<evidence type="ECO:0000256" key="4">
    <source>
        <dbReference type="SAM" id="Coils"/>
    </source>
</evidence>
<dbReference type="FunFam" id="3.40.50.300:FF:000309">
    <property type="entry name" value="ABC transporter ATP-binding protein"/>
    <property type="match status" value="1"/>
</dbReference>
<evidence type="ECO:0000256" key="3">
    <source>
        <dbReference type="ARBA" id="ARBA00022840"/>
    </source>
</evidence>
<protein>
    <submittedName>
        <fullName evidence="6">Multidrug ABC transporter ATP-binding protein</fullName>
    </submittedName>
</protein>
<dbReference type="EMBL" id="PJNH01000006">
    <property type="protein sequence ID" value="PKR76529.1"/>
    <property type="molecule type" value="Genomic_DNA"/>
</dbReference>
<dbReference type="InterPro" id="IPR017871">
    <property type="entry name" value="ABC_transporter-like_CS"/>
</dbReference>
<keyword evidence="2" id="KW-0547">Nucleotide-binding</keyword>
<name>A0A2I0QQD4_9BACI</name>
<dbReference type="InterPro" id="IPR027417">
    <property type="entry name" value="P-loop_NTPase"/>
</dbReference>
<dbReference type="GO" id="GO:0005524">
    <property type="term" value="F:ATP binding"/>
    <property type="evidence" value="ECO:0007669"/>
    <property type="project" value="UniProtKB-KW"/>
</dbReference>
<dbReference type="PANTHER" id="PTHR42855">
    <property type="entry name" value="ABC TRANSPORTER ATP-BINDING SUBUNIT"/>
    <property type="match status" value="1"/>
</dbReference>
<accession>A0A2I0QQD4</accession>
<dbReference type="InterPro" id="IPR003439">
    <property type="entry name" value="ABC_transporter-like_ATP-bd"/>
</dbReference>
<dbReference type="PROSITE" id="PS00211">
    <property type="entry name" value="ABC_TRANSPORTER_1"/>
    <property type="match status" value="2"/>
</dbReference>
<dbReference type="InterPro" id="IPR003593">
    <property type="entry name" value="AAA+_ATPase"/>
</dbReference>
<organism evidence="6 7">
    <name type="scientific">Halalkalibacillus sediminis</name>
    <dbReference type="NCBI Taxonomy" id="2018042"/>
    <lineage>
        <taxon>Bacteria</taxon>
        <taxon>Bacillati</taxon>
        <taxon>Bacillota</taxon>
        <taxon>Bacilli</taxon>
        <taxon>Bacillales</taxon>
        <taxon>Bacillaceae</taxon>
        <taxon>Halalkalibacillus</taxon>
    </lineage>
</organism>
<dbReference type="InterPro" id="IPR032524">
    <property type="entry name" value="ABC_tran_C"/>
</dbReference>
<dbReference type="GO" id="GO:0003677">
    <property type="term" value="F:DNA binding"/>
    <property type="evidence" value="ECO:0007669"/>
    <property type="project" value="InterPro"/>
</dbReference>
<dbReference type="SUPFAM" id="SSF52540">
    <property type="entry name" value="P-loop containing nucleoside triphosphate hydrolases"/>
    <property type="match status" value="2"/>
</dbReference>
<evidence type="ECO:0000256" key="1">
    <source>
        <dbReference type="ARBA" id="ARBA00022737"/>
    </source>
</evidence>
<sequence>MIVMQLNEISKSFGADLILSKIKLEVHHDDRIAIVGRNGAGKSTLLKIMAGQMTHDDGDIFKPKDVTIGYLAQHTGLDSKRTIKEEMLTVFESTIRLEKELREMEAKMADPDILENAEKYELLLSNYDEKQNYFQSIGGFQYEAEIEAVLHGLQFGSFDFETPIHELSGGQKTRLALGKLLLSKPNILVLDEPTNHLDIQTLSWLETYIKNYDGAVVIVSHDRYFLDETVKTVYDVAFQTATKYKGNYTTFLQKRAEQYELQMKRFEKQQEEIKQLEEFVQKNIARDSTSKRAQSRRKKLEKMERIESPDIDDKSTKFSFEIERRSGNDVLKVDDLTAKYAALDKPIFQNVSFRINRADRVAIVGPNGVGKSTLLKALLNRLTHVEGNIQVGTNVQFGYYDQEQSSLTGNKTVLQELWDDYPLKPEKEIRTILGNFLFSGDDVLKTIGMLSGGEKARILLAKLMLQRANVLIMDEPTNHLDLDSKEVLEAALAEYPGTILFVSHDRYFINRLATHVMEMTASGTRTFIGDYDYYIEKLEEEKEIEALQKAKHQEPTQNEKNKNQFYNDKQVKSEIRKIERSIQSIEEQIEEHEAIIEVEGQKMYDPELTANADELHKIQQTIHDSEAKVEQLMEEWEELQEQLGQYK</sequence>
<dbReference type="RefSeq" id="WP_101332853.1">
    <property type="nucleotide sequence ID" value="NZ_PJNH01000006.1"/>
</dbReference>
<dbReference type="Gene3D" id="1.10.287.380">
    <property type="entry name" value="Valyl-tRNA synthetase, C-terminal domain"/>
    <property type="match status" value="1"/>
</dbReference>
<feature type="domain" description="ABC transporter" evidence="5">
    <location>
        <begin position="4"/>
        <end position="264"/>
    </location>
</feature>
<evidence type="ECO:0000259" key="5">
    <source>
        <dbReference type="PROSITE" id="PS50893"/>
    </source>
</evidence>
<keyword evidence="7" id="KW-1185">Reference proteome</keyword>
<dbReference type="InterPro" id="IPR051309">
    <property type="entry name" value="ABCF_ATPase"/>
</dbReference>
<dbReference type="AlphaFoldDB" id="A0A2I0QQD4"/>
<feature type="domain" description="ABC transporter" evidence="5">
    <location>
        <begin position="331"/>
        <end position="546"/>
    </location>
</feature>
<reference evidence="6 7" key="1">
    <citation type="submission" date="2017-06" db="EMBL/GenBank/DDBJ databases">
        <title>the draft geome sequence of Illustriluteabacillus marina B3227.</title>
        <authorList>
            <person name="He R.-H."/>
            <person name="Du Z.-J."/>
        </authorList>
    </citation>
    <scope>NUCLEOTIDE SEQUENCE [LARGE SCALE GENOMIC DNA]</scope>
    <source>
        <strain evidence="6 7">B3227</strain>
    </source>
</reference>
<dbReference type="GO" id="GO:0016887">
    <property type="term" value="F:ATP hydrolysis activity"/>
    <property type="evidence" value="ECO:0007669"/>
    <property type="project" value="InterPro"/>
</dbReference>
<keyword evidence="1" id="KW-0677">Repeat</keyword>
<proteinExistence type="predicted"/>
<gene>
    <name evidence="6" type="ORF">CEY16_14875</name>
</gene>
<evidence type="ECO:0000313" key="7">
    <source>
        <dbReference type="Proteomes" id="UP000243524"/>
    </source>
</evidence>
<dbReference type="Proteomes" id="UP000243524">
    <property type="component" value="Unassembled WGS sequence"/>
</dbReference>
<feature type="coiled-coil region" evidence="4">
    <location>
        <begin position="568"/>
        <end position="642"/>
    </location>
</feature>
<dbReference type="InterPro" id="IPR037118">
    <property type="entry name" value="Val-tRNA_synth_C_sf"/>
</dbReference>
<evidence type="ECO:0000313" key="6">
    <source>
        <dbReference type="EMBL" id="PKR76529.1"/>
    </source>
</evidence>
<keyword evidence="3 6" id="KW-0067">ATP-binding</keyword>
<dbReference type="Pfam" id="PF16326">
    <property type="entry name" value="ABC_tran_CTD"/>
    <property type="match status" value="1"/>
</dbReference>
<dbReference type="CDD" id="cd03221">
    <property type="entry name" value="ABCF_EF-3"/>
    <property type="match status" value="2"/>
</dbReference>
<dbReference type="InterPro" id="IPR032781">
    <property type="entry name" value="ABC_tran_Xtn"/>
</dbReference>
<feature type="coiled-coil region" evidence="4">
    <location>
        <begin position="249"/>
        <end position="279"/>
    </location>
</feature>
<dbReference type="PROSITE" id="PS50893">
    <property type="entry name" value="ABC_TRANSPORTER_2"/>
    <property type="match status" value="2"/>
</dbReference>
<dbReference type="NCBIfam" id="NF000355">
    <property type="entry name" value="ribo_prot_ABC_F"/>
    <property type="match status" value="1"/>
</dbReference>
<dbReference type="SMART" id="SM00382">
    <property type="entry name" value="AAA"/>
    <property type="match status" value="2"/>
</dbReference>
<comment type="caution">
    <text evidence="6">The sequence shown here is derived from an EMBL/GenBank/DDBJ whole genome shotgun (WGS) entry which is preliminary data.</text>
</comment>
<evidence type="ECO:0000256" key="2">
    <source>
        <dbReference type="ARBA" id="ARBA00022741"/>
    </source>
</evidence>
<keyword evidence="4" id="KW-0175">Coiled coil</keyword>
<dbReference type="Pfam" id="PF12848">
    <property type="entry name" value="ABC_tran_Xtn"/>
    <property type="match status" value="1"/>
</dbReference>
<dbReference type="OrthoDB" id="9760950at2"/>
<dbReference type="PANTHER" id="PTHR42855:SF2">
    <property type="entry name" value="DRUG RESISTANCE ABC TRANSPORTER,ATP-BINDING PROTEIN"/>
    <property type="match status" value="1"/>
</dbReference>
<dbReference type="Pfam" id="PF00005">
    <property type="entry name" value="ABC_tran"/>
    <property type="match status" value="2"/>
</dbReference>
<dbReference type="FunFam" id="3.40.50.300:FF:000011">
    <property type="entry name" value="Putative ABC transporter ATP-binding component"/>
    <property type="match status" value="1"/>
</dbReference>
<dbReference type="Gene3D" id="3.40.50.300">
    <property type="entry name" value="P-loop containing nucleotide triphosphate hydrolases"/>
    <property type="match status" value="2"/>
</dbReference>